<feature type="compositionally biased region" description="Acidic residues" evidence="1">
    <location>
        <begin position="1123"/>
        <end position="1139"/>
    </location>
</feature>
<feature type="compositionally biased region" description="Basic and acidic residues" evidence="1">
    <location>
        <begin position="1103"/>
        <end position="1119"/>
    </location>
</feature>
<accession>A0A8H6YUM1</accession>
<name>A0A8H6YUM1_9AGAR</name>
<feature type="region of interest" description="Disordered" evidence="1">
    <location>
        <begin position="1099"/>
        <end position="1149"/>
    </location>
</feature>
<comment type="caution">
    <text evidence="2">The sequence shown here is derived from an EMBL/GenBank/DDBJ whole genome shotgun (WGS) entry which is preliminary data.</text>
</comment>
<evidence type="ECO:0000256" key="1">
    <source>
        <dbReference type="SAM" id="MobiDB-lite"/>
    </source>
</evidence>
<evidence type="ECO:0000313" key="3">
    <source>
        <dbReference type="Proteomes" id="UP000623467"/>
    </source>
</evidence>
<proteinExistence type="predicted"/>
<evidence type="ECO:0000313" key="2">
    <source>
        <dbReference type="EMBL" id="KAF7367440.1"/>
    </source>
</evidence>
<sequence length="1149" mass="130204">MGRKTKDLPDFIEEHPETKHIRCRICQESDPMNFGKWILRHSLIAHLQSDVHSAHVLRQAARRQEEEENTRRLRSVYSGPEARLAESPNTVSHSQYPAMFDPEDSYSHSPTYADFEAAGLDIPIVPTYMPLYDPDDERMRLKAEVDKMLSQSDQNADDDDIALPDTTSLQDIENEEDELDDDLAYTQVPLESAYSPYPNKVAMLLDILDNLPRLRMSSNQFKMILWILKECNVSNIPSYNGFRKMQERLRKLCGSEPQLYTSSIGNRFYVNDIRETIARDFANPEVSKHLQFYPEETTGPVSEVWQAERWKEFKPSELTPMYACGPRQFYIDEVAILKNGWLVIPTAWIKREGALCADCVQVMPAAGGWVIGTQVYSFAASQFAYNYHDVIESVGGEIKWAESIEAPKMPNPLRELAHGDDLYVVMIPIWADDVSDNKSKQYNKHINMYLANSNLPGQLLQQEYFVRFVSTSPHATSPEQFSALKEQIQATHSNPIPCYNAETHRNCRVILRVPSLPADNPQQSEEASHMGGNANCGCRRCKAGGTHEVTESDAGYHNMHYAGIPRLAAETKKTLEDQIDLAMYGVEAPITRLQTATGVKDKVAQYWIDILLKKSREMKANNPGRTAESIKRELEIWLSQQPGDKVNPLLDISGLDPNRDTPVEILHTILLGIIKCVWYMLHSGWTDDQRNLFVVQLQSTDIDGLTIPPIRAAYMMQYRNGLIGKHFKTLMQTMIFHVHDLVSPELFALVKAVSHLGAVLWVHEIDDMAQYTSDLSTLIGNVLDAFGDQDPAKILLKIKLHLLPHIVEDVRRFGPPIRNSTEVFECFNAIFRLCSILSNHQAPSRDIAMKFASMDRLKHILSGGFWKVDNDWVPPRTVITGNMRPVAKSKAVFLQWKDTQASSPSTNLPVLASVRWSSAIGVTAQSGDFCRKGSWIFAQDSKKTVVVGWIQELLLPESRAEGVPNGVVTLERFLVSETLHPEFGMPVLQKPADTTLQTVVVLANAVMFRFSAAHDCRLVKCDPTALRPVRQERQETSQTIKILAHRDDEHFVINMAALHNATLLRRNLPVALTVPRPLYVDREAHHHLVAIHLRTSQTAKRARTQEKRRATLKAKRDAQADLDTSDEEESDEDDEDVESEAPKRKRTRQ</sequence>
<keyword evidence="3" id="KW-1185">Reference proteome</keyword>
<reference evidence="2" key="1">
    <citation type="submission" date="2020-05" db="EMBL/GenBank/DDBJ databases">
        <title>Mycena genomes resolve the evolution of fungal bioluminescence.</title>
        <authorList>
            <person name="Tsai I.J."/>
        </authorList>
    </citation>
    <scope>NUCLEOTIDE SEQUENCE</scope>
    <source>
        <strain evidence="2">160909Yilan</strain>
    </source>
</reference>
<dbReference type="Proteomes" id="UP000623467">
    <property type="component" value="Unassembled WGS sequence"/>
</dbReference>
<dbReference type="PANTHER" id="PTHR31912">
    <property type="entry name" value="IP13529P"/>
    <property type="match status" value="1"/>
</dbReference>
<dbReference type="OrthoDB" id="2506088at2759"/>
<dbReference type="EMBL" id="JACAZH010000005">
    <property type="protein sequence ID" value="KAF7367440.1"/>
    <property type="molecule type" value="Genomic_DNA"/>
</dbReference>
<organism evidence="2 3">
    <name type="scientific">Mycena sanguinolenta</name>
    <dbReference type="NCBI Taxonomy" id="230812"/>
    <lineage>
        <taxon>Eukaryota</taxon>
        <taxon>Fungi</taxon>
        <taxon>Dikarya</taxon>
        <taxon>Basidiomycota</taxon>
        <taxon>Agaricomycotina</taxon>
        <taxon>Agaricomycetes</taxon>
        <taxon>Agaricomycetidae</taxon>
        <taxon>Agaricales</taxon>
        <taxon>Marasmiineae</taxon>
        <taxon>Mycenaceae</taxon>
        <taxon>Mycena</taxon>
    </lineage>
</organism>
<protein>
    <submittedName>
        <fullName evidence="2">Uncharacterized protein</fullName>
    </submittedName>
</protein>
<dbReference type="AlphaFoldDB" id="A0A8H6YUM1"/>
<dbReference type="PANTHER" id="PTHR31912:SF34">
    <property type="entry name" value="NOTOCHORD-RELATED PROTEIN"/>
    <property type="match status" value="1"/>
</dbReference>
<gene>
    <name evidence="2" type="ORF">MSAN_00806700</name>
</gene>